<dbReference type="eggNOG" id="COG1266">
    <property type="taxonomic scope" value="Bacteria"/>
</dbReference>
<dbReference type="Proteomes" id="UP000027778">
    <property type="component" value="Unassembled WGS sequence"/>
</dbReference>
<dbReference type="InterPro" id="IPR003675">
    <property type="entry name" value="Rce1/LyrA-like_dom"/>
</dbReference>
<name>A0A073K855_9BACI</name>
<keyword evidence="1" id="KW-0472">Membrane</keyword>
<dbReference type="GO" id="GO:0080120">
    <property type="term" value="P:CAAX-box protein maturation"/>
    <property type="evidence" value="ECO:0007669"/>
    <property type="project" value="UniProtKB-ARBA"/>
</dbReference>
<keyword evidence="1" id="KW-0812">Transmembrane</keyword>
<feature type="transmembrane region" description="Helical" evidence="1">
    <location>
        <begin position="7"/>
        <end position="29"/>
    </location>
</feature>
<evidence type="ECO:0000313" key="4">
    <source>
        <dbReference type="Proteomes" id="UP000027778"/>
    </source>
</evidence>
<organism evidence="3 4">
    <name type="scientific">Bacillus gaemokensis</name>
    <dbReference type="NCBI Taxonomy" id="574375"/>
    <lineage>
        <taxon>Bacteria</taxon>
        <taxon>Bacillati</taxon>
        <taxon>Bacillota</taxon>
        <taxon>Bacilli</taxon>
        <taxon>Bacillales</taxon>
        <taxon>Bacillaceae</taxon>
        <taxon>Bacillus</taxon>
        <taxon>Bacillus cereus group</taxon>
    </lineage>
</organism>
<evidence type="ECO:0000259" key="2">
    <source>
        <dbReference type="Pfam" id="PF02517"/>
    </source>
</evidence>
<dbReference type="Pfam" id="PF02517">
    <property type="entry name" value="Rce1-like"/>
    <property type="match status" value="1"/>
</dbReference>
<feature type="transmembrane region" description="Helical" evidence="1">
    <location>
        <begin position="35"/>
        <end position="51"/>
    </location>
</feature>
<sequence>MLPKSVIILYSTVLFVVSHPMMWGVFSIANRSSQLYISLFIMGIIWSVIRFKTNSLRYSVFSHFLVDIGNMTVYVFLNLYIPPQM</sequence>
<gene>
    <name evidence="3" type="ORF">BAGA_16960</name>
</gene>
<dbReference type="STRING" id="574375.AZF08_14470"/>
<evidence type="ECO:0000313" key="3">
    <source>
        <dbReference type="EMBL" id="KEK22657.1"/>
    </source>
</evidence>
<feature type="domain" description="CAAX prenyl protease 2/Lysostaphin resistance protein A-like" evidence="2">
    <location>
        <begin position="6"/>
        <end position="68"/>
    </location>
</feature>
<keyword evidence="4" id="KW-1185">Reference proteome</keyword>
<reference evidence="3 4" key="1">
    <citation type="submission" date="2014-06" db="EMBL/GenBank/DDBJ databases">
        <title>Draft genome sequence of Bacillus gaemokensis JCM 15801 (MCCC 1A00707).</title>
        <authorList>
            <person name="Lai Q."/>
            <person name="Liu Y."/>
            <person name="Shao Z."/>
        </authorList>
    </citation>
    <scope>NUCLEOTIDE SEQUENCE [LARGE SCALE GENOMIC DNA]</scope>
    <source>
        <strain evidence="3 4">JCM 15801</strain>
    </source>
</reference>
<dbReference type="EMBL" id="JOTM01000027">
    <property type="protein sequence ID" value="KEK22657.1"/>
    <property type="molecule type" value="Genomic_DNA"/>
</dbReference>
<accession>A0A073K855</accession>
<dbReference type="GO" id="GO:0004175">
    <property type="term" value="F:endopeptidase activity"/>
    <property type="evidence" value="ECO:0007669"/>
    <property type="project" value="UniProtKB-ARBA"/>
</dbReference>
<keyword evidence="1" id="KW-1133">Transmembrane helix</keyword>
<proteinExistence type="predicted"/>
<dbReference type="AlphaFoldDB" id="A0A073K855"/>
<evidence type="ECO:0000256" key="1">
    <source>
        <dbReference type="SAM" id="Phobius"/>
    </source>
</evidence>
<comment type="caution">
    <text evidence="3">The sequence shown here is derived from an EMBL/GenBank/DDBJ whole genome shotgun (WGS) entry which is preliminary data.</text>
</comment>
<feature type="transmembrane region" description="Helical" evidence="1">
    <location>
        <begin position="58"/>
        <end position="81"/>
    </location>
</feature>
<protein>
    <recommendedName>
        <fullName evidence="2">CAAX prenyl protease 2/Lysostaphin resistance protein A-like domain-containing protein</fullName>
    </recommendedName>
</protein>